<proteinExistence type="inferred from homology"/>
<sequence length="329" mass="36952">MAYYRGQQQQQQRGRYDPGNGSYPSANPYQQGGQWRDDRNYYGGGRPQQPYAAPPQQQPRGQPQRYTRPSPPPKTPRTEARDILDDVRSSKEQKARAFKVLLDDARATPHSTRSVSSLTSAFPLFASEQQEEVIDFVYDLCEDPDQAVRIQGYRTIVDLSKAVPSWTRRNADVLVQLLQSDSQTELRVIREALVSHIRTDPVAAIEVITEHMARAGEAEDKSADPTTGGMKRLVLDFLKTPDVAKARSEKFVIKSDAEASFNQGVSERMDLGPLRNVFQSKPVFKMLRFAYDTKDARGSGLSHESMRLLKSIKADPSSVQRPTSLLLPV</sequence>
<feature type="compositionally biased region" description="Basic and acidic residues" evidence="3">
    <location>
        <begin position="76"/>
        <end position="89"/>
    </location>
</feature>
<evidence type="ECO:0000256" key="2">
    <source>
        <dbReference type="ARBA" id="ARBA00022703"/>
    </source>
</evidence>
<organism evidence="4 5">
    <name type="scientific">Calocera cornea HHB12733</name>
    <dbReference type="NCBI Taxonomy" id="1353952"/>
    <lineage>
        <taxon>Eukaryota</taxon>
        <taxon>Fungi</taxon>
        <taxon>Dikarya</taxon>
        <taxon>Basidiomycota</taxon>
        <taxon>Agaricomycotina</taxon>
        <taxon>Dacrymycetes</taxon>
        <taxon>Dacrymycetales</taxon>
        <taxon>Dacrymycetaceae</taxon>
        <taxon>Calocera</taxon>
    </lineage>
</organism>
<evidence type="ECO:0000313" key="5">
    <source>
        <dbReference type="Proteomes" id="UP000076842"/>
    </source>
</evidence>
<dbReference type="InterPro" id="IPR016024">
    <property type="entry name" value="ARM-type_fold"/>
</dbReference>
<dbReference type="Proteomes" id="UP000076842">
    <property type="component" value="Unassembled WGS sequence"/>
</dbReference>
<dbReference type="STRING" id="1353952.A0A165D1A0"/>
<reference evidence="4 5" key="1">
    <citation type="journal article" date="2016" name="Mol. Biol. Evol.">
        <title>Comparative Genomics of Early-Diverging Mushroom-Forming Fungi Provides Insights into the Origins of Lignocellulose Decay Capabilities.</title>
        <authorList>
            <person name="Nagy L.G."/>
            <person name="Riley R."/>
            <person name="Tritt A."/>
            <person name="Adam C."/>
            <person name="Daum C."/>
            <person name="Floudas D."/>
            <person name="Sun H."/>
            <person name="Yadav J.S."/>
            <person name="Pangilinan J."/>
            <person name="Larsson K.H."/>
            <person name="Matsuura K."/>
            <person name="Barry K."/>
            <person name="Labutti K."/>
            <person name="Kuo R."/>
            <person name="Ohm R.A."/>
            <person name="Bhattacharya S.S."/>
            <person name="Shirouzu T."/>
            <person name="Yoshinaga Y."/>
            <person name="Martin F.M."/>
            <person name="Grigoriev I.V."/>
            <person name="Hibbett D.S."/>
        </authorList>
    </citation>
    <scope>NUCLEOTIDE SEQUENCE [LARGE SCALE GENOMIC DNA]</scope>
    <source>
        <strain evidence="4 5">HHB12733</strain>
    </source>
</reference>
<dbReference type="SUPFAM" id="SSF48371">
    <property type="entry name" value="ARM repeat"/>
    <property type="match status" value="1"/>
</dbReference>
<protein>
    <recommendedName>
        <fullName evidence="6">ARM repeat-containing protein</fullName>
    </recommendedName>
</protein>
<feature type="compositionally biased region" description="Polar residues" evidence="3">
    <location>
        <begin position="22"/>
        <end position="33"/>
    </location>
</feature>
<dbReference type="GO" id="GO:0043066">
    <property type="term" value="P:negative regulation of apoptotic process"/>
    <property type="evidence" value="ECO:0007669"/>
    <property type="project" value="TreeGrafter"/>
</dbReference>
<keyword evidence="5" id="KW-1185">Reference proteome</keyword>
<dbReference type="GO" id="GO:0005634">
    <property type="term" value="C:nucleus"/>
    <property type="evidence" value="ECO:0007669"/>
    <property type="project" value="TreeGrafter"/>
</dbReference>
<dbReference type="InParanoid" id="A0A165D1A0"/>
<comment type="similarity">
    <text evidence="1">Belongs to the API5 family.</text>
</comment>
<evidence type="ECO:0000256" key="3">
    <source>
        <dbReference type="SAM" id="MobiDB-lite"/>
    </source>
</evidence>
<dbReference type="EMBL" id="KV424088">
    <property type="protein sequence ID" value="KZT51848.1"/>
    <property type="molecule type" value="Genomic_DNA"/>
</dbReference>
<gene>
    <name evidence="4" type="ORF">CALCODRAFT_487595</name>
</gene>
<feature type="compositionally biased region" description="Low complexity" evidence="3">
    <location>
        <begin position="1"/>
        <end position="13"/>
    </location>
</feature>
<dbReference type="PANTHER" id="PTHR12758:SF19">
    <property type="entry name" value="APOPTOSIS INHIBITOR 5"/>
    <property type="match status" value="1"/>
</dbReference>
<evidence type="ECO:0008006" key="6">
    <source>
        <dbReference type="Google" id="ProtNLM"/>
    </source>
</evidence>
<dbReference type="GO" id="GO:0006915">
    <property type="term" value="P:apoptotic process"/>
    <property type="evidence" value="ECO:0007669"/>
    <property type="project" value="UniProtKB-KW"/>
</dbReference>
<dbReference type="AlphaFoldDB" id="A0A165D1A0"/>
<keyword evidence="2" id="KW-0053">Apoptosis</keyword>
<accession>A0A165D1A0</accession>
<feature type="compositionally biased region" description="Low complexity" evidence="3">
    <location>
        <begin position="58"/>
        <end position="68"/>
    </location>
</feature>
<evidence type="ECO:0000313" key="4">
    <source>
        <dbReference type="EMBL" id="KZT51848.1"/>
    </source>
</evidence>
<dbReference type="Pfam" id="PF05918">
    <property type="entry name" value="API5"/>
    <property type="match status" value="1"/>
</dbReference>
<dbReference type="PANTHER" id="PTHR12758">
    <property type="entry name" value="APOPTOSIS INHIBITOR 5-RELATED"/>
    <property type="match status" value="1"/>
</dbReference>
<evidence type="ECO:0000256" key="1">
    <source>
        <dbReference type="ARBA" id="ARBA00009515"/>
    </source>
</evidence>
<dbReference type="InterPro" id="IPR008383">
    <property type="entry name" value="API5"/>
</dbReference>
<dbReference type="OrthoDB" id="19224at2759"/>
<feature type="region of interest" description="Disordered" evidence="3">
    <location>
        <begin position="1"/>
        <end position="89"/>
    </location>
</feature>
<name>A0A165D1A0_9BASI</name>
<dbReference type="GO" id="GO:0003723">
    <property type="term" value="F:RNA binding"/>
    <property type="evidence" value="ECO:0007669"/>
    <property type="project" value="TreeGrafter"/>
</dbReference>